<protein>
    <recommendedName>
        <fullName evidence="4">Spore coat protein CotO</fullName>
    </recommendedName>
</protein>
<evidence type="ECO:0000313" key="3">
    <source>
        <dbReference type="Proteomes" id="UP000481621"/>
    </source>
</evidence>
<evidence type="ECO:0008006" key="4">
    <source>
        <dbReference type="Google" id="ProtNLM"/>
    </source>
</evidence>
<accession>A0A6B3TQM4</accession>
<gene>
    <name evidence="2" type="ORF">G4Z05_08305</name>
</gene>
<name>A0A6B3TQM4_9BACI</name>
<evidence type="ECO:0000256" key="1">
    <source>
        <dbReference type="SAM" id="MobiDB-lite"/>
    </source>
</evidence>
<organism evidence="2 3">
    <name type="scientific">Neobacillus thermocopriae</name>
    <dbReference type="NCBI Taxonomy" id="1215031"/>
    <lineage>
        <taxon>Bacteria</taxon>
        <taxon>Bacillati</taxon>
        <taxon>Bacillota</taxon>
        <taxon>Bacilli</taxon>
        <taxon>Bacillales</taxon>
        <taxon>Bacillaceae</taxon>
        <taxon>Neobacillus</taxon>
    </lineage>
</organism>
<dbReference type="InterPro" id="IPR025439">
    <property type="entry name" value="Spore_coat_CotO"/>
</dbReference>
<comment type="caution">
    <text evidence="2">The sequence shown here is derived from an EMBL/GenBank/DDBJ whole genome shotgun (WGS) entry which is preliminary data.</text>
</comment>
<keyword evidence="3" id="KW-1185">Reference proteome</keyword>
<dbReference type="RefSeq" id="WP_163251404.1">
    <property type="nucleotide sequence ID" value="NZ_JAAIUV010000010.1"/>
</dbReference>
<feature type="compositionally biased region" description="Polar residues" evidence="1">
    <location>
        <begin position="61"/>
        <end position="87"/>
    </location>
</feature>
<feature type="compositionally biased region" description="Basic and acidic residues" evidence="1">
    <location>
        <begin position="46"/>
        <end position="60"/>
    </location>
</feature>
<sequence>MANKKSQGPLLFINQPFLRPPANKMQEVFRSKQVNFPSINEDDSNEEWKKKQEEKYEHFGNTENMKTANSDLSNKDTSASKTAQRFPTLNRVKPFKEMNVHERLEYLKNFPKALPPVLCVFYTAEQKHLGFLKEYEEDKVTIQFQNNTTQTFSAAEILNVVMIGIRR</sequence>
<evidence type="ECO:0000313" key="2">
    <source>
        <dbReference type="EMBL" id="NEX78888.1"/>
    </source>
</evidence>
<proteinExistence type="predicted"/>
<dbReference type="Pfam" id="PF14153">
    <property type="entry name" value="Spore_coat_CotO"/>
    <property type="match status" value="1"/>
</dbReference>
<reference evidence="2" key="1">
    <citation type="submission" date="2020-02" db="EMBL/GenBank/DDBJ databases">
        <title>Bacillus sedimentmangrovi sp. nov., isolated from sediment of the mangrove ecosystem.</title>
        <authorList>
            <person name="Liu G."/>
        </authorList>
    </citation>
    <scope>NUCLEOTIDE SEQUENCE [LARGE SCALE GENOMIC DNA]</scope>
    <source>
        <strain evidence="2">SgZ-7</strain>
    </source>
</reference>
<dbReference type="AlphaFoldDB" id="A0A6B3TQM4"/>
<dbReference type="Proteomes" id="UP000481621">
    <property type="component" value="Unassembled WGS sequence"/>
</dbReference>
<feature type="region of interest" description="Disordered" evidence="1">
    <location>
        <begin position="35"/>
        <end position="88"/>
    </location>
</feature>
<dbReference type="EMBL" id="JAAIUV010000010">
    <property type="protein sequence ID" value="NEX78888.1"/>
    <property type="molecule type" value="Genomic_DNA"/>
</dbReference>